<organism evidence="1">
    <name type="scientific">Ectopseudomonas oleovorans</name>
    <name type="common">Pseudomonas oleovorans</name>
    <dbReference type="NCBI Taxonomy" id="301"/>
    <lineage>
        <taxon>Bacteria</taxon>
        <taxon>Pseudomonadati</taxon>
        <taxon>Pseudomonadota</taxon>
        <taxon>Gammaproteobacteria</taxon>
        <taxon>Pseudomonadales</taxon>
        <taxon>Pseudomonadaceae</taxon>
        <taxon>Ectopseudomonas</taxon>
    </lineage>
</organism>
<dbReference type="EMBL" id="LR130779">
    <property type="protein sequence ID" value="VDN63018.1"/>
    <property type="molecule type" value="Genomic_DNA"/>
</dbReference>
<dbReference type="AlphaFoldDB" id="A0A653B2W8"/>
<accession>A0A653B2W8</accession>
<protein>
    <submittedName>
        <fullName evidence="1">Uncharacterized protein</fullName>
    </submittedName>
</protein>
<reference evidence="1" key="1">
    <citation type="submission" date="2018-11" db="EMBL/GenBank/DDBJ databases">
        <authorList>
            <consortium name="Genoscope - CEA"/>
            <person name="William W."/>
        </authorList>
    </citation>
    <scope>NUCLEOTIDE SEQUENCE [LARGE SCALE GENOMIC DNA]</scope>
    <source>
        <strain evidence="1">T9AD</strain>
    </source>
</reference>
<proteinExistence type="predicted"/>
<gene>
    <name evidence="1" type="ORF">POT9AD_2038</name>
</gene>
<name>A0A653B2W8_ECTOL</name>
<sequence length="62" mass="6432">MARRRQACRGVTGALATRAQGAGELHCFGAGVTSFFVCPGDIFNIFPIFGLAPPSVPQPPDG</sequence>
<evidence type="ECO:0000313" key="1">
    <source>
        <dbReference type="EMBL" id="VDN63018.1"/>
    </source>
</evidence>